<dbReference type="EMBL" id="JADQAZ010000001">
    <property type="protein sequence ID" value="MBT0957126.1"/>
    <property type="molecule type" value="Genomic_DNA"/>
</dbReference>
<evidence type="ECO:0000256" key="7">
    <source>
        <dbReference type="SAM" id="Phobius"/>
    </source>
</evidence>
<evidence type="ECO:0000256" key="2">
    <source>
        <dbReference type="ARBA" id="ARBA00012438"/>
    </source>
</evidence>
<name>A0AAP2CR99_9RHOB</name>
<dbReference type="InterPro" id="IPR036890">
    <property type="entry name" value="HATPase_C_sf"/>
</dbReference>
<protein>
    <recommendedName>
        <fullName evidence="2">histidine kinase</fullName>
        <ecNumber evidence="2">2.7.13.3</ecNumber>
    </recommendedName>
</protein>
<dbReference type="InterPro" id="IPR004358">
    <property type="entry name" value="Sig_transdc_His_kin-like_C"/>
</dbReference>
<dbReference type="CDD" id="cd00082">
    <property type="entry name" value="HisKA"/>
    <property type="match status" value="1"/>
</dbReference>
<dbReference type="PANTHER" id="PTHR43711:SF1">
    <property type="entry name" value="HISTIDINE KINASE 1"/>
    <property type="match status" value="1"/>
</dbReference>
<feature type="transmembrane region" description="Helical" evidence="7">
    <location>
        <begin position="180"/>
        <end position="199"/>
    </location>
</feature>
<dbReference type="Pfam" id="PF00512">
    <property type="entry name" value="HisKA"/>
    <property type="match status" value="1"/>
</dbReference>
<dbReference type="AlphaFoldDB" id="A0AAP2CR99"/>
<dbReference type="PRINTS" id="PR00344">
    <property type="entry name" value="BCTRLSENSOR"/>
</dbReference>
<evidence type="ECO:0000313" key="9">
    <source>
        <dbReference type="EMBL" id="MBT0957126.1"/>
    </source>
</evidence>
<dbReference type="PROSITE" id="PS50109">
    <property type="entry name" value="HIS_KIN"/>
    <property type="match status" value="1"/>
</dbReference>
<keyword evidence="7" id="KW-0472">Membrane</keyword>
<evidence type="ECO:0000256" key="3">
    <source>
        <dbReference type="ARBA" id="ARBA00022553"/>
    </source>
</evidence>
<organism evidence="9 10">
    <name type="scientific">Harenicola maris</name>
    <dbReference type="NCBI Taxonomy" id="2841044"/>
    <lineage>
        <taxon>Bacteria</taxon>
        <taxon>Pseudomonadati</taxon>
        <taxon>Pseudomonadota</taxon>
        <taxon>Alphaproteobacteria</taxon>
        <taxon>Rhodobacterales</taxon>
        <taxon>Paracoccaceae</taxon>
        <taxon>Harenicola</taxon>
    </lineage>
</organism>
<dbReference type="InterPro" id="IPR050736">
    <property type="entry name" value="Sensor_HK_Regulatory"/>
</dbReference>
<dbReference type="Proteomes" id="UP001315686">
    <property type="component" value="Unassembled WGS sequence"/>
</dbReference>
<reference evidence="9 10" key="1">
    <citation type="journal article" date="2021" name="Arch. Microbiol.">
        <title>Harenicola maris gen. nov., sp. nov. isolated from the Sea of Japan shallow sediments.</title>
        <authorList>
            <person name="Romanenko L.A."/>
            <person name="Kurilenko V.V."/>
            <person name="Chernysheva N.Y."/>
            <person name="Tekutyeva L.A."/>
            <person name="Velansky P.V."/>
            <person name="Svetashev V.I."/>
            <person name="Isaeva M.P."/>
        </authorList>
    </citation>
    <scope>NUCLEOTIDE SEQUENCE [LARGE SCALE GENOMIC DNA]</scope>
    <source>
        <strain evidence="9 10">KMM 3653</strain>
    </source>
</reference>
<dbReference type="GO" id="GO:0000155">
    <property type="term" value="F:phosphorelay sensor kinase activity"/>
    <property type="evidence" value="ECO:0007669"/>
    <property type="project" value="InterPro"/>
</dbReference>
<dbReference type="Pfam" id="PF02518">
    <property type="entry name" value="HATPase_c"/>
    <property type="match status" value="1"/>
</dbReference>
<evidence type="ECO:0000256" key="6">
    <source>
        <dbReference type="ARBA" id="ARBA00023012"/>
    </source>
</evidence>
<comment type="catalytic activity">
    <reaction evidence="1">
        <text>ATP + protein L-histidine = ADP + protein N-phospho-L-histidine.</text>
        <dbReference type="EC" id="2.7.13.3"/>
    </reaction>
</comment>
<evidence type="ECO:0000313" key="10">
    <source>
        <dbReference type="Proteomes" id="UP001315686"/>
    </source>
</evidence>
<dbReference type="InterPro" id="IPR003594">
    <property type="entry name" value="HATPase_dom"/>
</dbReference>
<keyword evidence="7" id="KW-0812">Transmembrane</keyword>
<keyword evidence="4" id="KW-0808">Transferase</keyword>
<dbReference type="EC" id="2.7.13.3" evidence="2"/>
<dbReference type="InterPro" id="IPR005467">
    <property type="entry name" value="His_kinase_dom"/>
</dbReference>
<dbReference type="PANTHER" id="PTHR43711">
    <property type="entry name" value="TWO-COMPONENT HISTIDINE KINASE"/>
    <property type="match status" value="1"/>
</dbReference>
<evidence type="ECO:0000256" key="4">
    <source>
        <dbReference type="ARBA" id="ARBA00022679"/>
    </source>
</evidence>
<proteinExistence type="predicted"/>
<dbReference type="SUPFAM" id="SSF47384">
    <property type="entry name" value="Homodimeric domain of signal transducing histidine kinase"/>
    <property type="match status" value="1"/>
</dbReference>
<comment type="caution">
    <text evidence="9">The sequence shown here is derived from an EMBL/GenBank/DDBJ whole genome shotgun (WGS) entry which is preliminary data.</text>
</comment>
<dbReference type="FunFam" id="3.30.565.10:FF:000006">
    <property type="entry name" value="Sensor histidine kinase WalK"/>
    <property type="match status" value="1"/>
</dbReference>
<dbReference type="Gene3D" id="3.30.565.10">
    <property type="entry name" value="Histidine kinase-like ATPase, C-terminal domain"/>
    <property type="match status" value="1"/>
</dbReference>
<dbReference type="SMART" id="SM00388">
    <property type="entry name" value="HisKA"/>
    <property type="match status" value="1"/>
</dbReference>
<dbReference type="SMART" id="SM00387">
    <property type="entry name" value="HATPase_c"/>
    <property type="match status" value="1"/>
</dbReference>
<keyword evidence="5" id="KW-0418">Kinase</keyword>
<evidence type="ECO:0000256" key="5">
    <source>
        <dbReference type="ARBA" id="ARBA00022777"/>
    </source>
</evidence>
<evidence type="ECO:0000259" key="8">
    <source>
        <dbReference type="PROSITE" id="PS50109"/>
    </source>
</evidence>
<keyword evidence="10" id="KW-1185">Reference proteome</keyword>
<accession>A0AAP2CR99</accession>
<keyword evidence="7" id="KW-1133">Transmembrane helix</keyword>
<dbReference type="SUPFAM" id="SSF55874">
    <property type="entry name" value="ATPase domain of HSP90 chaperone/DNA topoisomerase II/histidine kinase"/>
    <property type="match status" value="1"/>
</dbReference>
<gene>
    <name evidence="9" type="ORF">IV417_06995</name>
</gene>
<dbReference type="Gene3D" id="1.10.287.130">
    <property type="match status" value="1"/>
</dbReference>
<sequence length="450" mass="49203">MIYNLVRVRWVLFLVLAWALILTAGSLWQMQARISSVGTETPSAPVWFATGLQIDLLNLERALSDHALGTGDARDVVLRFDILWSRLDTVTKGPIRAEISVLEQEGNPIAQLQQLLAEYETAILGLTDELGGRRTSRSLLEVFDGFNGPMRQITLQVLEDSSQKSTVWRENLLSIARSNVMQSIVLGCAIMVLLIVFGIDGIRSRRDLEEKDALLVDAQEAFVAKSQFMSVINHELRTPLASVKGAVSLINAGAVGEVPEGFRKMLDLAERNCDTLVSLVNDLLDAEKLDAGKMDFDFVKMELEGFIKDEIARHQPYADALGVNIEEARVDAGLAVEVDRKRLGQILSNLLSNAAKFSHSGGVIRVGAEKRDGQAVISVQDFGVGIPEEAQSKLFDRFYQVDSSSEREKGGTGLGLSIVNSIVAAHGGRIWVDSIEGKGSTFYVGLPLVP</sequence>
<feature type="domain" description="Histidine kinase" evidence="8">
    <location>
        <begin position="231"/>
        <end position="450"/>
    </location>
</feature>
<dbReference type="RefSeq" id="WP_327793301.1">
    <property type="nucleotide sequence ID" value="NZ_JADQAZ010000001.1"/>
</dbReference>
<keyword evidence="6" id="KW-0902">Two-component regulatory system</keyword>
<dbReference type="InterPro" id="IPR036097">
    <property type="entry name" value="HisK_dim/P_sf"/>
</dbReference>
<dbReference type="InterPro" id="IPR003661">
    <property type="entry name" value="HisK_dim/P_dom"/>
</dbReference>
<keyword evidence="3" id="KW-0597">Phosphoprotein</keyword>
<dbReference type="CDD" id="cd16922">
    <property type="entry name" value="HATPase_EvgS-ArcB-TorS-like"/>
    <property type="match status" value="1"/>
</dbReference>
<evidence type="ECO:0000256" key="1">
    <source>
        <dbReference type="ARBA" id="ARBA00000085"/>
    </source>
</evidence>